<dbReference type="STRING" id="73230.A0A2B7ZTU2"/>
<dbReference type="InterPro" id="IPR036869">
    <property type="entry name" value="J_dom_sf"/>
</dbReference>
<dbReference type="EMBL" id="PDND01000003">
    <property type="protein sequence ID" value="PGH36821.1"/>
    <property type="molecule type" value="Genomic_DNA"/>
</dbReference>
<accession>A0A2B7ZTU2</accession>
<dbReference type="CDD" id="cd06257">
    <property type="entry name" value="DnaJ"/>
    <property type="match status" value="1"/>
</dbReference>
<feature type="compositionally biased region" description="Polar residues" evidence="2">
    <location>
        <begin position="105"/>
        <end position="117"/>
    </location>
</feature>
<dbReference type="InterPro" id="IPR018253">
    <property type="entry name" value="DnaJ_domain_CS"/>
</dbReference>
<dbReference type="AlphaFoldDB" id="A0A2B7ZTU2"/>
<evidence type="ECO:0000256" key="1">
    <source>
        <dbReference type="SAM" id="Coils"/>
    </source>
</evidence>
<dbReference type="PANTHER" id="PTHR24074">
    <property type="entry name" value="CO-CHAPERONE PROTEIN DJLA"/>
    <property type="match status" value="1"/>
</dbReference>
<organism evidence="4 5">
    <name type="scientific">[Emmonsia] crescens</name>
    <dbReference type="NCBI Taxonomy" id="73230"/>
    <lineage>
        <taxon>Eukaryota</taxon>
        <taxon>Fungi</taxon>
        <taxon>Dikarya</taxon>
        <taxon>Ascomycota</taxon>
        <taxon>Pezizomycotina</taxon>
        <taxon>Eurotiomycetes</taxon>
        <taxon>Eurotiomycetidae</taxon>
        <taxon>Onygenales</taxon>
        <taxon>Ajellomycetaceae</taxon>
        <taxon>Emergomyces</taxon>
    </lineage>
</organism>
<proteinExistence type="predicted"/>
<dbReference type="InterPro" id="IPR050817">
    <property type="entry name" value="DjlA_DnaK_co-chaperone"/>
</dbReference>
<evidence type="ECO:0000256" key="2">
    <source>
        <dbReference type="SAM" id="MobiDB-lite"/>
    </source>
</evidence>
<dbReference type="SUPFAM" id="SSF46565">
    <property type="entry name" value="Chaperone J-domain"/>
    <property type="match status" value="1"/>
</dbReference>
<dbReference type="PROSITE" id="PS00636">
    <property type="entry name" value="DNAJ_1"/>
    <property type="match status" value="1"/>
</dbReference>
<keyword evidence="5" id="KW-1185">Reference proteome</keyword>
<keyword evidence="1" id="KW-0175">Coiled coil</keyword>
<feature type="region of interest" description="Disordered" evidence="2">
    <location>
        <begin position="416"/>
        <end position="446"/>
    </location>
</feature>
<dbReference type="Proteomes" id="UP000226031">
    <property type="component" value="Unassembled WGS sequence"/>
</dbReference>
<feature type="region of interest" description="Disordered" evidence="2">
    <location>
        <begin position="105"/>
        <end position="128"/>
    </location>
</feature>
<dbReference type="PRINTS" id="PR00625">
    <property type="entry name" value="JDOMAIN"/>
</dbReference>
<feature type="coiled-coil region" evidence="1">
    <location>
        <begin position="153"/>
        <end position="187"/>
    </location>
</feature>
<dbReference type="InterPro" id="IPR001623">
    <property type="entry name" value="DnaJ_domain"/>
</dbReference>
<dbReference type="Gene3D" id="1.10.287.110">
    <property type="entry name" value="DnaJ domain"/>
    <property type="match status" value="1"/>
</dbReference>
<feature type="coiled-coil region" evidence="1">
    <location>
        <begin position="293"/>
        <end position="322"/>
    </location>
</feature>
<reference evidence="4 5" key="1">
    <citation type="submission" date="2017-10" db="EMBL/GenBank/DDBJ databases">
        <title>Comparative genomics in systemic dimorphic fungi from Ajellomycetaceae.</title>
        <authorList>
            <person name="Munoz J.F."/>
            <person name="Mcewen J.G."/>
            <person name="Clay O.K."/>
            <person name="Cuomo C.A."/>
        </authorList>
    </citation>
    <scope>NUCLEOTIDE SEQUENCE [LARGE SCALE GENOMIC DNA]</scope>
    <source>
        <strain evidence="4 5">UAMH4076</strain>
    </source>
</reference>
<dbReference type="Pfam" id="PF00226">
    <property type="entry name" value="DnaJ"/>
    <property type="match status" value="1"/>
</dbReference>
<evidence type="ECO:0000313" key="5">
    <source>
        <dbReference type="Proteomes" id="UP000226031"/>
    </source>
</evidence>
<sequence length="446" mass="52046">MPLFDAILSSFLNKIDGLYDPKNTFAEAWRRYRLERIITWPLGVVQTASPELIIQSYRKLALKLHPDRNAKPDATEAFQRLGTAYETLKDESKRRAYDLIYPSITLSRPSPQTTQTPHRPPASTPQAEGLEAAQIAALQKSKQERYVRWWVKKNAFDSSIFELQRAMRQLEQEIKNLDSIVAAEAAEGAEKNSLGTWLLSLIYKKTEDSEEKKACKDRERQERRIEKDMKERRLALKKGDLKKEENLLIKAKEEVDAADLVDNRKIKAIQDRILARENRERQERVRVEKERLAKIWEQQREAAEALRKQQAEERAAERKRQEEWARRQESINDEAKKRREQYAYHNHPEAFFTAEGSTRQASTSTCHHDGWWPKVQGRTACPECCEIWTYLLQCPGCNMKACPRCQAAIRPRIPRNAARTNRRAPPRARVPRARAPSPDFSYDYYD</sequence>
<gene>
    <name evidence="4" type="ORF">GX50_00278</name>
</gene>
<evidence type="ECO:0000259" key="3">
    <source>
        <dbReference type="PROSITE" id="PS50076"/>
    </source>
</evidence>
<feature type="domain" description="J" evidence="3">
    <location>
        <begin position="37"/>
        <end position="101"/>
    </location>
</feature>
<comment type="caution">
    <text evidence="4">The sequence shown here is derived from an EMBL/GenBank/DDBJ whole genome shotgun (WGS) entry which is preliminary data.</text>
</comment>
<dbReference type="SMART" id="SM00271">
    <property type="entry name" value="DnaJ"/>
    <property type="match status" value="1"/>
</dbReference>
<dbReference type="PROSITE" id="PS50076">
    <property type="entry name" value="DNAJ_2"/>
    <property type="match status" value="1"/>
</dbReference>
<protein>
    <recommendedName>
        <fullName evidence="3">J domain-containing protein</fullName>
    </recommendedName>
</protein>
<feature type="compositionally biased region" description="Basic residues" evidence="2">
    <location>
        <begin position="420"/>
        <end position="432"/>
    </location>
</feature>
<feature type="coiled-coil region" evidence="1">
    <location>
        <begin position="234"/>
        <end position="261"/>
    </location>
</feature>
<evidence type="ECO:0000313" key="4">
    <source>
        <dbReference type="EMBL" id="PGH36821.1"/>
    </source>
</evidence>
<name>A0A2B7ZTU2_9EURO</name>